<comment type="similarity">
    <text evidence="1">Belongs to the peptidase S10 family.</text>
</comment>
<dbReference type="Pfam" id="PF00450">
    <property type="entry name" value="Peptidase_S10"/>
    <property type="match status" value="1"/>
</dbReference>
<keyword evidence="2 6" id="KW-0121">Carboxypeptidase</keyword>
<dbReference type="EMBL" id="JACGWL010000002">
    <property type="protein sequence ID" value="KAK4408476.1"/>
    <property type="molecule type" value="Genomic_DNA"/>
</dbReference>
<organism evidence="6 7">
    <name type="scientific">Sesamum angolense</name>
    <dbReference type="NCBI Taxonomy" id="2727404"/>
    <lineage>
        <taxon>Eukaryota</taxon>
        <taxon>Viridiplantae</taxon>
        <taxon>Streptophyta</taxon>
        <taxon>Embryophyta</taxon>
        <taxon>Tracheophyta</taxon>
        <taxon>Spermatophyta</taxon>
        <taxon>Magnoliopsida</taxon>
        <taxon>eudicotyledons</taxon>
        <taxon>Gunneridae</taxon>
        <taxon>Pentapetalae</taxon>
        <taxon>asterids</taxon>
        <taxon>lamiids</taxon>
        <taxon>Lamiales</taxon>
        <taxon>Pedaliaceae</taxon>
        <taxon>Sesamum</taxon>
    </lineage>
</organism>
<proteinExistence type="inferred from homology"/>
<keyword evidence="4" id="KW-0378">Hydrolase</keyword>
<gene>
    <name evidence="6" type="ORF">Sango_0428600</name>
</gene>
<dbReference type="GO" id="GO:0006508">
    <property type="term" value="P:proteolysis"/>
    <property type="evidence" value="ECO:0007669"/>
    <property type="project" value="UniProtKB-KW"/>
</dbReference>
<accession>A0AAE1XAT4</accession>
<keyword evidence="3" id="KW-0645">Protease</keyword>
<evidence type="ECO:0000256" key="2">
    <source>
        <dbReference type="ARBA" id="ARBA00022645"/>
    </source>
</evidence>
<evidence type="ECO:0000313" key="7">
    <source>
        <dbReference type="Proteomes" id="UP001289374"/>
    </source>
</evidence>
<dbReference type="InterPro" id="IPR001563">
    <property type="entry name" value="Peptidase_S10"/>
</dbReference>
<evidence type="ECO:0000256" key="4">
    <source>
        <dbReference type="ARBA" id="ARBA00022801"/>
    </source>
</evidence>
<dbReference type="GO" id="GO:0004185">
    <property type="term" value="F:serine-type carboxypeptidase activity"/>
    <property type="evidence" value="ECO:0007669"/>
    <property type="project" value="InterPro"/>
</dbReference>
<keyword evidence="7" id="KW-1185">Reference proteome</keyword>
<dbReference type="Proteomes" id="UP001289374">
    <property type="component" value="Unassembled WGS sequence"/>
</dbReference>
<evidence type="ECO:0000256" key="3">
    <source>
        <dbReference type="ARBA" id="ARBA00022670"/>
    </source>
</evidence>
<evidence type="ECO:0000256" key="1">
    <source>
        <dbReference type="ARBA" id="ARBA00009431"/>
    </source>
</evidence>
<dbReference type="SUPFAM" id="SSF53474">
    <property type="entry name" value="alpha/beta-Hydrolases"/>
    <property type="match status" value="1"/>
</dbReference>
<evidence type="ECO:0000313" key="6">
    <source>
        <dbReference type="EMBL" id="KAK4408476.1"/>
    </source>
</evidence>
<dbReference type="Gene3D" id="3.40.50.1820">
    <property type="entry name" value="alpha/beta hydrolase"/>
    <property type="match status" value="1"/>
</dbReference>
<dbReference type="InterPro" id="IPR029058">
    <property type="entry name" value="AB_hydrolase_fold"/>
</dbReference>
<sequence length="99" mass="11146">MRWYGQKDFQKAPSTSFVVDGVKAGLKKSHGPLTFLKVYNAGHMVPMDQPKASLEMLTRMFYSESRDMILLLYGPRCIQLNITSNLLTLVADNPLPAKN</sequence>
<comment type="caution">
    <text evidence="6">The sequence shown here is derived from an EMBL/GenBank/DDBJ whole genome shotgun (WGS) entry which is preliminary data.</text>
</comment>
<evidence type="ECO:0000256" key="5">
    <source>
        <dbReference type="ARBA" id="ARBA00023180"/>
    </source>
</evidence>
<dbReference type="InterPro" id="IPR033124">
    <property type="entry name" value="Ser_caboxypep_his_AS"/>
</dbReference>
<name>A0AAE1XAT4_9LAMI</name>
<reference evidence="6" key="1">
    <citation type="submission" date="2020-06" db="EMBL/GenBank/DDBJ databases">
        <authorList>
            <person name="Li T."/>
            <person name="Hu X."/>
            <person name="Zhang T."/>
            <person name="Song X."/>
            <person name="Zhang H."/>
            <person name="Dai N."/>
            <person name="Sheng W."/>
            <person name="Hou X."/>
            <person name="Wei L."/>
        </authorList>
    </citation>
    <scope>NUCLEOTIDE SEQUENCE</scope>
    <source>
        <strain evidence="6">K16</strain>
        <tissue evidence="6">Leaf</tissue>
    </source>
</reference>
<dbReference type="AlphaFoldDB" id="A0AAE1XAT4"/>
<reference evidence="6" key="2">
    <citation type="journal article" date="2024" name="Plant">
        <title>Genomic evolution and insights into agronomic trait innovations of Sesamum species.</title>
        <authorList>
            <person name="Miao H."/>
            <person name="Wang L."/>
            <person name="Qu L."/>
            <person name="Liu H."/>
            <person name="Sun Y."/>
            <person name="Le M."/>
            <person name="Wang Q."/>
            <person name="Wei S."/>
            <person name="Zheng Y."/>
            <person name="Lin W."/>
            <person name="Duan Y."/>
            <person name="Cao H."/>
            <person name="Xiong S."/>
            <person name="Wang X."/>
            <person name="Wei L."/>
            <person name="Li C."/>
            <person name="Ma Q."/>
            <person name="Ju M."/>
            <person name="Zhao R."/>
            <person name="Li G."/>
            <person name="Mu C."/>
            <person name="Tian Q."/>
            <person name="Mei H."/>
            <person name="Zhang T."/>
            <person name="Gao T."/>
            <person name="Zhang H."/>
        </authorList>
    </citation>
    <scope>NUCLEOTIDE SEQUENCE</scope>
    <source>
        <strain evidence="6">K16</strain>
    </source>
</reference>
<protein>
    <submittedName>
        <fullName evidence="6">Serine carboxypeptidase 3</fullName>
    </submittedName>
</protein>
<dbReference type="PROSITE" id="PS00560">
    <property type="entry name" value="CARBOXYPEPT_SER_HIS"/>
    <property type="match status" value="1"/>
</dbReference>
<keyword evidence="5" id="KW-0325">Glycoprotein</keyword>